<dbReference type="EMBL" id="ML996700">
    <property type="protein sequence ID" value="KAF2398281.1"/>
    <property type="molecule type" value="Genomic_DNA"/>
</dbReference>
<keyword evidence="5" id="KW-0808">Transferase</keyword>
<protein>
    <recommendedName>
        <fullName evidence="5">Protein-S-isoprenylcysteine O-methyltransferase</fullName>
        <ecNumber evidence="5">2.1.1.100</ecNumber>
    </recommendedName>
</protein>
<dbReference type="GO" id="GO:0005789">
    <property type="term" value="C:endoplasmic reticulum membrane"/>
    <property type="evidence" value="ECO:0007669"/>
    <property type="project" value="UniProtKB-SubCell"/>
</dbReference>
<sequence>MLITLIISTIHLAFATLWTFPTLLSGEAVRLIFWHPELLNPRRCTWNAGTIFWLALMIGGSAVRLIAYAQLGSAFTFELARPAGLVTDGLYALCQHPSYVPDLAAMVGAVGLWGNVDGGWANWAPFGLVW</sequence>
<feature type="transmembrane region" description="Helical" evidence="5">
    <location>
        <begin position="50"/>
        <end position="71"/>
    </location>
</feature>
<evidence type="ECO:0000256" key="5">
    <source>
        <dbReference type="RuleBase" id="RU362022"/>
    </source>
</evidence>
<comment type="similarity">
    <text evidence="5">Belongs to the class VI-like SAM-binding methyltransferase superfamily. Isoprenylcysteine carboxyl methyltransferase family.</text>
</comment>
<dbReference type="GO" id="GO:0004671">
    <property type="term" value="F:protein C-terminal S-isoprenylcysteine carboxyl O-methyltransferase activity"/>
    <property type="evidence" value="ECO:0007669"/>
    <property type="project" value="UniProtKB-EC"/>
</dbReference>
<keyword evidence="2 5" id="KW-0812">Transmembrane</keyword>
<evidence type="ECO:0000256" key="1">
    <source>
        <dbReference type="ARBA" id="ARBA00004141"/>
    </source>
</evidence>
<keyword evidence="5" id="KW-0256">Endoplasmic reticulum</keyword>
<comment type="subcellular location">
    <subcellularLocation>
        <location evidence="5">Endoplasmic reticulum membrane</location>
        <topology evidence="5">Multi-pass membrane protein</topology>
    </subcellularLocation>
    <subcellularLocation>
        <location evidence="1">Membrane</location>
        <topology evidence="1">Multi-pass membrane protein</topology>
    </subcellularLocation>
</comment>
<name>A0A6G1HQV2_9PEZI</name>
<keyword evidence="4 5" id="KW-0472">Membrane</keyword>
<evidence type="ECO:0000256" key="2">
    <source>
        <dbReference type="ARBA" id="ARBA00022692"/>
    </source>
</evidence>
<evidence type="ECO:0000256" key="4">
    <source>
        <dbReference type="ARBA" id="ARBA00023136"/>
    </source>
</evidence>
<comment type="caution">
    <text evidence="5">Lacks conserved residue(s) required for the propagation of feature annotation.</text>
</comment>
<dbReference type="Gene3D" id="1.20.120.1630">
    <property type="match status" value="1"/>
</dbReference>
<keyword evidence="7" id="KW-1185">Reference proteome</keyword>
<dbReference type="Proteomes" id="UP000799640">
    <property type="component" value="Unassembled WGS sequence"/>
</dbReference>
<dbReference type="Pfam" id="PF04140">
    <property type="entry name" value="ICMT"/>
    <property type="match status" value="1"/>
</dbReference>
<evidence type="ECO:0000313" key="7">
    <source>
        <dbReference type="Proteomes" id="UP000799640"/>
    </source>
</evidence>
<gene>
    <name evidence="6" type="ORF">EJ06DRAFT_532028</name>
</gene>
<dbReference type="GO" id="GO:0032259">
    <property type="term" value="P:methylation"/>
    <property type="evidence" value="ECO:0007669"/>
    <property type="project" value="UniProtKB-KW"/>
</dbReference>
<keyword evidence="5" id="KW-0949">S-adenosyl-L-methionine</keyword>
<dbReference type="EC" id="2.1.1.100" evidence="5"/>
<proteinExistence type="inferred from homology"/>
<accession>A0A6G1HQV2</accession>
<keyword evidence="5" id="KW-0489">Methyltransferase</keyword>
<dbReference type="InterPro" id="IPR007269">
    <property type="entry name" value="ICMT_MeTrfase"/>
</dbReference>
<comment type="catalytic activity">
    <reaction evidence="5">
        <text>[protein]-C-terminal S-[(2E,6E)-farnesyl]-L-cysteine + S-adenosyl-L-methionine = [protein]-C-terminal S-[(2E,6E)-farnesyl]-L-cysteine methyl ester + S-adenosyl-L-homocysteine</text>
        <dbReference type="Rhea" id="RHEA:21672"/>
        <dbReference type="Rhea" id="RHEA-COMP:12125"/>
        <dbReference type="Rhea" id="RHEA-COMP:12126"/>
        <dbReference type="ChEBI" id="CHEBI:57856"/>
        <dbReference type="ChEBI" id="CHEBI:59789"/>
        <dbReference type="ChEBI" id="CHEBI:90510"/>
        <dbReference type="ChEBI" id="CHEBI:90511"/>
        <dbReference type="EC" id="2.1.1.100"/>
    </reaction>
</comment>
<keyword evidence="3 5" id="KW-1133">Transmembrane helix</keyword>
<evidence type="ECO:0000313" key="6">
    <source>
        <dbReference type="EMBL" id="KAF2398281.1"/>
    </source>
</evidence>
<dbReference type="OrthoDB" id="422086at2759"/>
<evidence type="ECO:0000256" key="3">
    <source>
        <dbReference type="ARBA" id="ARBA00022989"/>
    </source>
</evidence>
<reference evidence="6" key="1">
    <citation type="journal article" date="2020" name="Stud. Mycol.">
        <title>101 Dothideomycetes genomes: a test case for predicting lifestyles and emergence of pathogens.</title>
        <authorList>
            <person name="Haridas S."/>
            <person name="Albert R."/>
            <person name="Binder M."/>
            <person name="Bloem J."/>
            <person name="Labutti K."/>
            <person name="Salamov A."/>
            <person name="Andreopoulos B."/>
            <person name="Baker S."/>
            <person name="Barry K."/>
            <person name="Bills G."/>
            <person name="Bluhm B."/>
            <person name="Cannon C."/>
            <person name="Castanera R."/>
            <person name="Culley D."/>
            <person name="Daum C."/>
            <person name="Ezra D."/>
            <person name="Gonzalez J."/>
            <person name="Henrissat B."/>
            <person name="Kuo A."/>
            <person name="Liang C."/>
            <person name="Lipzen A."/>
            <person name="Lutzoni F."/>
            <person name="Magnuson J."/>
            <person name="Mondo S."/>
            <person name="Nolan M."/>
            <person name="Ohm R."/>
            <person name="Pangilinan J."/>
            <person name="Park H.-J."/>
            <person name="Ramirez L."/>
            <person name="Alfaro M."/>
            <person name="Sun H."/>
            <person name="Tritt A."/>
            <person name="Yoshinaga Y."/>
            <person name="Zwiers L.-H."/>
            <person name="Turgeon B."/>
            <person name="Goodwin S."/>
            <person name="Spatafora J."/>
            <person name="Crous P."/>
            <person name="Grigoriev I."/>
        </authorList>
    </citation>
    <scope>NUCLEOTIDE SEQUENCE</scope>
    <source>
        <strain evidence="6">CBS 262.69</strain>
    </source>
</reference>
<organism evidence="6 7">
    <name type="scientific">Trichodelitschia bisporula</name>
    <dbReference type="NCBI Taxonomy" id="703511"/>
    <lineage>
        <taxon>Eukaryota</taxon>
        <taxon>Fungi</taxon>
        <taxon>Dikarya</taxon>
        <taxon>Ascomycota</taxon>
        <taxon>Pezizomycotina</taxon>
        <taxon>Dothideomycetes</taxon>
        <taxon>Dothideomycetes incertae sedis</taxon>
        <taxon>Phaeotrichales</taxon>
        <taxon>Phaeotrichaceae</taxon>
        <taxon>Trichodelitschia</taxon>
    </lineage>
</organism>
<dbReference type="AlphaFoldDB" id="A0A6G1HQV2"/>